<dbReference type="RefSeq" id="WP_128109003.1">
    <property type="nucleotide sequence ID" value="NZ_ATDN01000018.1"/>
</dbReference>
<keyword evidence="2" id="KW-1185">Reference proteome</keyword>
<sequence>MTAVNPPVLSVADAVREHVRDGSCVYIGNFGAQLYGVAQEIIRQGRRDLHIITGSGGIMVDQLLGAGAVSVVTFAHCWNAIGPAPAWNFRRLAESGANPVRLREVSLGILGAALQAGAWRVPFAPVGIAADTGYRTEDWTAGMLATVESPFGAATVVEAIVPDVAFVHADRVDIRGNGIIDGPYGEAVIAAHAARGTVLVGEELIDPGTAIGEAAIPGVLVSAIIEAPGSVRPDGTSRGYPRDVDSFKAYSDAAATRAGFQAWMQRTLAELP</sequence>
<proteinExistence type="predicted"/>
<reference evidence="1 2" key="1">
    <citation type="submission" date="2013-06" db="EMBL/GenBank/DDBJ databases">
        <title>The draft sequence of the Mycobacterium elephantis genome.</title>
        <authorList>
            <person name="Pettersson F.B."/>
            <person name="Das S."/>
            <person name="Dasgupta S."/>
            <person name="Bhattacharya A."/>
            <person name="Kirsebom L.A."/>
        </authorList>
    </citation>
    <scope>NUCLEOTIDE SEQUENCE [LARGE SCALE GENOMIC DNA]</scope>
    <source>
        <strain evidence="1 2">DSM 44368</strain>
    </source>
</reference>
<dbReference type="GO" id="GO:0008410">
    <property type="term" value="F:CoA-transferase activity"/>
    <property type="evidence" value="ECO:0007669"/>
    <property type="project" value="InterPro"/>
</dbReference>
<dbReference type="SUPFAM" id="SSF100950">
    <property type="entry name" value="NagB/RpiA/CoA transferase-like"/>
    <property type="match status" value="1"/>
</dbReference>
<organism evidence="1 2">
    <name type="scientific">Mycolicibacterium elephantis DSM 44368</name>
    <dbReference type="NCBI Taxonomy" id="1335622"/>
    <lineage>
        <taxon>Bacteria</taxon>
        <taxon>Bacillati</taxon>
        <taxon>Actinomycetota</taxon>
        <taxon>Actinomycetes</taxon>
        <taxon>Mycobacteriales</taxon>
        <taxon>Mycobacteriaceae</taxon>
        <taxon>Mycolicibacterium</taxon>
    </lineage>
</organism>
<gene>
    <name evidence="1" type="ORF">MELE44368_20575</name>
</gene>
<dbReference type="AlphaFoldDB" id="A0A439DSW0"/>
<dbReference type="EMBL" id="ATDN01000018">
    <property type="protein sequence ID" value="RWA19459.1"/>
    <property type="molecule type" value="Genomic_DNA"/>
</dbReference>
<dbReference type="Gene3D" id="3.30.30.40">
    <property type="match status" value="1"/>
</dbReference>
<accession>A0A439DSW0</accession>
<dbReference type="SMART" id="SM00882">
    <property type="entry name" value="CoA_trans"/>
    <property type="match status" value="1"/>
</dbReference>
<comment type="caution">
    <text evidence="1">The sequence shown here is derived from an EMBL/GenBank/DDBJ whole genome shotgun (WGS) entry which is preliminary data.</text>
</comment>
<dbReference type="InterPro" id="IPR037171">
    <property type="entry name" value="NagB/RpiA_transferase-like"/>
</dbReference>
<evidence type="ECO:0000313" key="1">
    <source>
        <dbReference type="EMBL" id="RWA19459.1"/>
    </source>
</evidence>
<dbReference type="InterPro" id="IPR004165">
    <property type="entry name" value="CoA_trans_fam_I"/>
</dbReference>
<dbReference type="Pfam" id="PF01144">
    <property type="entry name" value="CoA_trans"/>
    <property type="match status" value="1"/>
</dbReference>
<name>A0A439DSW0_9MYCO</name>
<dbReference type="Gene3D" id="3.40.1080.10">
    <property type="entry name" value="Glutaconate Coenzyme A-transferase"/>
    <property type="match status" value="1"/>
</dbReference>
<keyword evidence="1" id="KW-0808">Transferase</keyword>
<dbReference type="Proteomes" id="UP000287177">
    <property type="component" value="Unassembled WGS sequence"/>
</dbReference>
<protein>
    <submittedName>
        <fullName evidence="1">CoA transferase</fullName>
    </submittedName>
</protein>
<evidence type="ECO:0000313" key="2">
    <source>
        <dbReference type="Proteomes" id="UP000287177"/>
    </source>
</evidence>